<dbReference type="SMART" id="SM00066">
    <property type="entry name" value="GAL4"/>
    <property type="match status" value="1"/>
</dbReference>
<keyword evidence="6" id="KW-0804">Transcription</keyword>
<dbReference type="PROSITE" id="PS50048">
    <property type="entry name" value="ZN2_CY6_FUNGAL_2"/>
    <property type="match status" value="1"/>
</dbReference>
<sequence>MNDVSAPFRTILPAPGRAAKLSGAEVPDDYGFNSSPVSNLPKLPKRIRSVAQACQICRQMKAKCDGGRPRCSHCIDRDRPCGYEGEAGQSRQAAMRARLAAFESVFASLRTADPAKTARLLQRLRTIDDPLSILREENDDSPSSSGSNTSTFSSAFAAATSADTQQKSPTTSPRVSPGLAACGMSSTDDDRNASPRQTVALLLNIESPPIIAPVAINLVFPDFLTTTRAVSEFYDHHGSLYHVFSRNETKSFLDTVFGGPALGAVNSDEKKLAISCLAAIVAVGMRISSRNFDDFTSNAVYCIAKQYFDLSLSRSPFLAIKIAALLAMYNLMSRKSMALIWINAGLRLSRTHSLCNKMPTDTTISMSEWTGHRKSWRTLVFLSCWLSTAMCTLAGQEVGAEKLIPRS</sequence>
<evidence type="ECO:0000256" key="3">
    <source>
        <dbReference type="ARBA" id="ARBA00022833"/>
    </source>
</evidence>
<dbReference type="CDD" id="cd00067">
    <property type="entry name" value="GAL4"/>
    <property type="match status" value="1"/>
</dbReference>
<proteinExistence type="predicted"/>
<dbReference type="CDD" id="cd12148">
    <property type="entry name" value="fungal_TF_MHR"/>
    <property type="match status" value="1"/>
</dbReference>
<dbReference type="PANTHER" id="PTHR47782">
    <property type="entry name" value="ZN(II)2CYS6 TRANSCRIPTION FACTOR (EUROFUNG)-RELATED"/>
    <property type="match status" value="1"/>
</dbReference>
<evidence type="ECO:0000256" key="4">
    <source>
        <dbReference type="ARBA" id="ARBA00023015"/>
    </source>
</evidence>
<evidence type="ECO:0000313" key="10">
    <source>
        <dbReference type="EMBL" id="CAK7270627.1"/>
    </source>
</evidence>
<dbReference type="Pfam" id="PF00172">
    <property type="entry name" value="Zn_clus"/>
    <property type="match status" value="1"/>
</dbReference>
<evidence type="ECO:0000259" key="9">
    <source>
        <dbReference type="PROSITE" id="PS50048"/>
    </source>
</evidence>
<gene>
    <name evidence="10" type="ORF">SEPCBS57363_004198</name>
</gene>
<feature type="domain" description="Zn(2)-C6 fungal-type" evidence="9">
    <location>
        <begin position="53"/>
        <end position="83"/>
    </location>
</feature>
<organism evidence="10 11">
    <name type="scientific">Sporothrix epigloea</name>
    <dbReference type="NCBI Taxonomy" id="1892477"/>
    <lineage>
        <taxon>Eukaryota</taxon>
        <taxon>Fungi</taxon>
        <taxon>Dikarya</taxon>
        <taxon>Ascomycota</taxon>
        <taxon>Pezizomycotina</taxon>
        <taxon>Sordariomycetes</taxon>
        <taxon>Sordariomycetidae</taxon>
        <taxon>Ophiostomatales</taxon>
        <taxon>Ophiostomataceae</taxon>
        <taxon>Sporothrix</taxon>
    </lineage>
</organism>
<dbReference type="PANTHER" id="PTHR47782:SF12">
    <property type="entry name" value="ZN(II)2CYS6 TRANSCRIPTION FACTOR (EUROFUNG)"/>
    <property type="match status" value="1"/>
</dbReference>
<comment type="caution">
    <text evidence="10">The sequence shown here is derived from an EMBL/GenBank/DDBJ whole genome shotgun (WGS) entry which is preliminary data.</text>
</comment>
<comment type="subcellular location">
    <subcellularLocation>
        <location evidence="1">Nucleus</location>
    </subcellularLocation>
</comment>
<dbReference type="PROSITE" id="PS00463">
    <property type="entry name" value="ZN2_CY6_FUNGAL_1"/>
    <property type="match status" value="1"/>
</dbReference>
<keyword evidence="11" id="KW-1185">Reference proteome</keyword>
<dbReference type="Proteomes" id="UP001642501">
    <property type="component" value="Unassembled WGS sequence"/>
</dbReference>
<evidence type="ECO:0000256" key="1">
    <source>
        <dbReference type="ARBA" id="ARBA00004123"/>
    </source>
</evidence>
<dbReference type="InterPro" id="IPR001138">
    <property type="entry name" value="Zn2Cys6_DnaBD"/>
</dbReference>
<feature type="compositionally biased region" description="Low complexity" evidence="8">
    <location>
        <begin position="141"/>
        <end position="151"/>
    </location>
</feature>
<keyword evidence="2" id="KW-0479">Metal-binding</keyword>
<evidence type="ECO:0000256" key="2">
    <source>
        <dbReference type="ARBA" id="ARBA00022723"/>
    </source>
</evidence>
<evidence type="ECO:0000313" key="11">
    <source>
        <dbReference type="Proteomes" id="UP001642501"/>
    </source>
</evidence>
<feature type="compositionally biased region" description="Polar residues" evidence="8">
    <location>
        <begin position="163"/>
        <end position="174"/>
    </location>
</feature>
<protein>
    <recommendedName>
        <fullName evidence="9">Zn(2)-C6 fungal-type domain-containing protein</fullName>
    </recommendedName>
</protein>
<keyword evidence="3" id="KW-0862">Zinc</keyword>
<accession>A0ABP0DTM5</accession>
<keyword evidence="4" id="KW-0805">Transcription regulation</keyword>
<keyword evidence="7" id="KW-0539">Nucleus</keyword>
<name>A0ABP0DTM5_9PEZI</name>
<dbReference type="InterPro" id="IPR052202">
    <property type="entry name" value="Yeast_MetPath_Reg"/>
</dbReference>
<dbReference type="Gene3D" id="4.10.240.10">
    <property type="entry name" value="Zn(2)-C6 fungal-type DNA-binding domain"/>
    <property type="match status" value="1"/>
</dbReference>
<evidence type="ECO:0000256" key="5">
    <source>
        <dbReference type="ARBA" id="ARBA00023125"/>
    </source>
</evidence>
<evidence type="ECO:0000256" key="7">
    <source>
        <dbReference type="ARBA" id="ARBA00023242"/>
    </source>
</evidence>
<evidence type="ECO:0000256" key="6">
    <source>
        <dbReference type="ARBA" id="ARBA00023163"/>
    </source>
</evidence>
<feature type="region of interest" description="Disordered" evidence="8">
    <location>
        <begin position="156"/>
        <end position="193"/>
    </location>
</feature>
<reference evidence="10 11" key="1">
    <citation type="submission" date="2024-01" db="EMBL/GenBank/DDBJ databases">
        <authorList>
            <person name="Allen C."/>
            <person name="Tagirdzhanova G."/>
        </authorList>
    </citation>
    <scope>NUCLEOTIDE SEQUENCE [LARGE SCALE GENOMIC DNA]</scope>
    <source>
        <strain evidence="10 11">CBS 573.63</strain>
    </source>
</reference>
<dbReference type="SUPFAM" id="SSF57701">
    <property type="entry name" value="Zn2/Cys6 DNA-binding domain"/>
    <property type="match status" value="1"/>
</dbReference>
<dbReference type="EMBL" id="CAWUOM010000075">
    <property type="protein sequence ID" value="CAK7270627.1"/>
    <property type="molecule type" value="Genomic_DNA"/>
</dbReference>
<evidence type="ECO:0000256" key="8">
    <source>
        <dbReference type="SAM" id="MobiDB-lite"/>
    </source>
</evidence>
<feature type="region of interest" description="Disordered" evidence="8">
    <location>
        <begin position="132"/>
        <end position="151"/>
    </location>
</feature>
<keyword evidence="5" id="KW-0238">DNA-binding</keyword>
<dbReference type="InterPro" id="IPR036864">
    <property type="entry name" value="Zn2-C6_fun-type_DNA-bd_sf"/>
</dbReference>